<dbReference type="PANTHER" id="PTHR37299">
    <property type="entry name" value="TRANSCRIPTIONAL REGULATOR-RELATED"/>
    <property type="match status" value="1"/>
</dbReference>
<sequence length="119" mass="13985">MNNKVSSEFSNIVFISTWKGIKKIKTEDVIYMKSSDKYSEIYLNNDDKIESSSTLSDLAKSFSQDFFYRVNRTTVINLLYAEEFLSSKCCVLLLNNSEIVVSRRRKQDFLKQWISFYSN</sequence>
<keyword evidence="3" id="KW-1185">Reference proteome</keyword>
<feature type="domain" description="HTH LytTR-type" evidence="1">
    <location>
        <begin position="19"/>
        <end position="115"/>
    </location>
</feature>
<evidence type="ECO:0000313" key="3">
    <source>
        <dbReference type="Proteomes" id="UP000285794"/>
    </source>
</evidence>
<dbReference type="Proteomes" id="UP000285794">
    <property type="component" value="Unassembled WGS sequence"/>
</dbReference>
<comment type="caution">
    <text evidence="2">The sequence shown here is derived from an EMBL/GenBank/DDBJ whole genome shotgun (WGS) entry which is preliminary data.</text>
</comment>
<dbReference type="InterPro" id="IPR007492">
    <property type="entry name" value="LytTR_DNA-bd_dom"/>
</dbReference>
<dbReference type="Pfam" id="PF04397">
    <property type="entry name" value="LytTR"/>
    <property type="match status" value="1"/>
</dbReference>
<dbReference type="AlphaFoldDB" id="A0A425Y0Z6"/>
<name>A0A425Y0Z6_9BACT</name>
<evidence type="ECO:0000313" key="2">
    <source>
        <dbReference type="EMBL" id="RRG21555.1"/>
    </source>
</evidence>
<dbReference type="SMART" id="SM00850">
    <property type="entry name" value="LytTR"/>
    <property type="match status" value="1"/>
</dbReference>
<dbReference type="PANTHER" id="PTHR37299:SF1">
    <property type="entry name" value="STAGE 0 SPORULATION PROTEIN A HOMOLOG"/>
    <property type="match status" value="1"/>
</dbReference>
<accession>A0A425Y0Z6</accession>
<dbReference type="PROSITE" id="PS50930">
    <property type="entry name" value="HTH_LYTTR"/>
    <property type="match status" value="1"/>
</dbReference>
<dbReference type="RefSeq" id="WP_125030707.1">
    <property type="nucleotide sequence ID" value="NZ_JAPXVP010000001.1"/>
</dbReference>
<organism evidence="2 3">
    <name type="scientific">Ancylomarina euxinus</name>
    <dbReference type="NCBI Taxonomy" id="2283627"/>
    <lineage>
        <taxon>Bacteria</taxon>
        <taxon>Pseudomonadati</taxon>
        <taxon>Bacteroidota</taxon>
        <taxon>Bacteroidia</taxon>
        <taxon>Marinilabiliales</taxon>
        <taxon>Marinifilaceae</taxon>
        <taxon>Ancylomarina</taxon>
    </lineage>
</organism>
<dbReference type="Gene3D" id="2.40.50.1020">
    <property type="entry name" value="LytTr DNA-binding domain"/>
    <property type="match status" value="1"/>
</dbReference>
<protein>
    <submittedName>
        <fullName evidence="2">LytTR family transcriptional regulator</fullName>
    </submittedName>
</protein>
<proteinExistence type="predicted"/>
<gene>
    <name evidence="2" type="ORF">DWB61_09750</name>
</gene>
<evidence type="ECO:0000259" key="1">
    <source>
        <dbReference type="PROSITE" id="PS50930"/>
    </source>
</evidence>
<dbReference type="EMBL" id="QQWG01000008">
    <property type="protein sequence ID" value="RRG21555.1"/>
    <property type="molecule type" value="Genomic_DNA"/>
</dbReference>
<dbReference type="InterPro" id="IPR046947">
    <property type="entry name" value="LytR-like"/>
</dbReference>
<dbReference type="GO" id="GO:0000156">
    <property type="term" value="F:phosphorelay response regulator activity"/>
    <property type="evidence" value="ECO:0007669"/>
    <property type="project" value="InterPro"/>
</dbReference>
<reference evidence="2 3" key="1">
    <citation type="submission" date="2018-07" db="EMBL/GenBank/DDBJ databases">
        <title>Draft genome sequence of Ancylomarina sp. M1P.</title>
        <authorList>
            <person name="Yadav S."/>
            <person name="Villanueva L."/>
            <person name="Damste J.S.S."/>
        </authorList>
    </citation>
    <scope>NUCLEOTIDE SEQUENCE [LARGE SCALE GENOMIC DNA]</scope>
    <source>
        <strain evidence="2 3">M1P</strain>
    </source>
</reference>
<dbReference type="GO" id="GO:0003677">
    <property type="term" value="F:DNA binding"/>
    <property type="evidence" value="ECO:0007669"/>
    <property type="project" value="InterPro"/>
</dbReference>